<evidence type="ECO:0000313" key="9">
    <source>
        <dbReference type="EMBL" id="SNQ46303.1"/>
    </source>
</evidence>
<feature type="transmembrane region" description="Helical" evidence="7">
    <location>
        <begin position="177"/>
        <end position="196"/>
    </location>
</feature>
<feature type="transmembrane region" description="Helical" evidence="7">
    <location>
        <begin position="329"/>
        <end position="346"/>
    </location>
</feature>
<reference evidence="9 10" key="1">
    <citation type="submission" date="2017-06" db="EMBL/GenBank/DDBJ databases">
        <authorList>
            <person name="Kim H.J."/>
            <person name="Triplett B.A."/>
        </authorList>
    </citation>
    <scope>NUCLEOTIDE SEQUENCE [LARGE SCALE GENOMIC DNA]</scope>
    <source>
        <strain evidence="9">FRACA_ARgP5</strain>
    </source>
</reference>
<keyword evidence="3" id="KW-1003">Cell membrane</keyword>
<dbReference type="EMBL" id="FZMO01000040">
    <property type="protein sequence ID" value="SNQ46303.1"/>
    <property type="molecule type" value="Genomic_DNA"/>
</dbReference>
<dbReference type="Pfam" id="PF08817">
    <property type="entry name" value="YukD"/>
    <property type="match status" value="1"/>
</dbReference>
<dbReference type="Pfam" id="PF19053">
    <property type="entry name" value="EccD"/>
    <property type="match status" value="1"/>
</dbReference>
<comment type="similarity">
    <text evidence="2">Belongs to the EccD/Snm4 family.</text>
</comment>
<evidence type="ECO:0000256" key="4">
    <source>
        <dbReference type="ARBA" id="ARBA00022692"/>
    </source>
</evidence>
<evidence type="ECO:0000256" key="3">
    <source>
        <dbReference type="ARBA" id="ARBA00022475"/>
    </source>
</evidence>
<evidence type="ECO:0000256" key="5">
    <source>
        <dbReference type="ARBA" id="ARBA00022989"/>
    </source>
</evidence>
<feature type="transmembrane region" description="Helical" evidence="7">
    <location>
        <begin position="208"/>
        <end position="228"/>
    </location>
</feature>
<feature type="transmembrane region" description="Helical" evidence="7">
    <location>
        <begin position="151"/>
        <end position="170"/>
    </location>
</feature>
<dbReference type="Proteomes" id="UP000234331">
    <property type="component" value="Unassembled WGS sequence"/>
</dbReference>
<evidence type="ECO:0000256" key="7">
    <source>
        <dbReference type="SAM" id="Phobius"/>
    </source>
</evidence>
<keyword evidence="10" id="KW-1185">Reference proteome</keyword>
<dbReference type="AlphaFoldDB" id="A0A2I2KKX2"/>
<dbReference type="OrthoDB" id="4775372at2"/>
<dbReference type="PIRSF" id="PIRSF017804">
    <property type="entry name" value="Secretion_EccD1"/>
    <property type="match status" value="1"/>
</dbReference>
<feature type="transmembrane region" description="Helical" evidence="7">
    <location>
        <begin position="235"/>
        <end position="257"/>
    </location>
</feature>
<feature type="transmembrane region" description="Helical" evidence="7">
    <location>
        <begin position="405"/>
        <end position="427"/>
    </location>
</feature>
<keyword evidence="6 7" id="KW-0472">Membrane</keyword>
<feature type="transmembrane region" description="Helical" evidence="7">
    <location>
        <begin position="439"/>
        <end position="465"/>
    </location>
</feature>
<evidence type="ECO:0000259" key="8">
    <source>
        <dbReference type="Pfam" id="PF19053"/>
    </source>
</evidence>
<accession>A0A2I2KKX2</accession>
<comment type="subcellular location">
    <subcellularLocation>
        <location evidence="1">Cell membrane</location>
        <topology evidence="1">Multi-pass membrane protein</topology>
    </subcellularLocation>
</comment>
<dbReference type="Gene3D" id="3.10.20.90">
    <property type="entry name" value="Phosphatidylinositol 3-kinase Catalytic Subunit, Chain A, domain 1"/>
    <property type="match status" value="1"/>
</dbReference>
<dbReference type="NCBIfam" id="TIGR03920">
    <property type="entry name" value="T7SS_EccD"/>
    <property type="match status" value="1"/>
</dbReference>
<sequence length="470" mass="47585">MAGSSTAQVCRLLVVGPTSRIDLSVPTHVPLADLMPAMLRGLGPDLADRGLEHSGWVVQRLGEAPLDEDLSVADHNLLDGDAVHLRPRSDQIPPLDFDDLIDGVATGMRARAGVWRTRTNRAAGALVMALTLLAALAMPPLRGPGHPGMPVAAGAAVLVLGAALATGMILRDRLLGTLLACAGVAFAVEAVELALLTPSGTGRVPSVAALLLVGAAVTIVVGLPMLAAVADRRTVLAPVATALATLAVATGAAYGLAAGAGLGWSDTGAVLALATAAARPLVPITAFKLAGMALPPLPIEPDELQDDIDPEPGPEVLARTAAADRHMTALHLACGLVTAATLSLLATAPGRIPALLVLLVALAQLLSLRPMTSAWHRAALGLPALAGTLALLVAVTWRSRAGGPGLGVAVAVTLLLAGAAGLGAHLLPRRRLTPIWGRIGDWAHVGTLVLAIPLLVCLLGGITLVRSRVG</sequence>
<keyword evidence="5 7" id="KW-1133">Transmembrane helix</keyword>
<organism evidence="9 10">
    <name type="scientific">Frankia canadensis</name>
    <dbReference type="NCBI Taxonomy" id="1836972"/>
    <lineage>
        <taxon>Bacteria</taxon>
        <taxon>Bacillati</taxon>
        <taxon>Actinomycetota</taxon>
        <taxon>Actinomycetes</taxon>
        <taxon>Frankiales</taxon>
        <taxon>Frankiaceae</taxon>
        <taxon>Frankia</taxon>
    </lineage>
</organism>
<feature type="transmembrane region" description="Helical" evidence="7">
    <location>
        <begin position="352"/>
        <end position="368"/>
    </location>
</feature>
<feature type="transmembrane region" description="Helical" evidence="7">
    <location>
        <begin position="122"/>
        <end position="139"/>
    </location>
</feature>
<dbReference type="InterPro" id="IPR044049">
    <property type="entry name" value="EccD_transm"/>
</dbReference>
<keyword evidence="4 7" id="KW-0812">Transmembrane</keyword>
<evidence type="ECO:0000313" key="10">
    <source>
        <dbReference type="Proteomes" id="UP000234331"/>
    </source>
</evidence>
<gene>
    <name evidence="9" type="ORF">FRACA_1340002</name>
</gene>
<feature type="transmembrane region" description="Helical" evidence="7">
    <location>
        <begin position="380"/>
        <end position="399"/>
    </location>
</feature>
<dbReference type="GO" id="GO:0005886">
    <property type="term" value="C:plasma membrane"/>
    <property type="evidence" value="ECO:0007669"/>
    <property type="project" value="UniProtKB-SubCell"/>
</dbReference>
<dbReference type="InterPro" id="IPR006707">
    <property type="entry name" value="T7SS_EccD"/>
</dbReference>
<dbReference type="RefSeq" id="WP_101830357.1">
    <property type="nucleotide sequence ID" value="NZ_FZMO01000040.1"/>
</dbReference>
<proteinExistence type="inferred from homology"/>
<protein>
    <submittedName>
        <fullName evidence="9">Type VII secretion integral membrane protein EccD</fullName>
    </submittedName>
</protein>
<dbReference type="InterPro" id="IPR024962">
    <property type="entry name" value="YukD-like"/>
</dbReference>
<feature type="domain" description="EccD-like transmembrane" evidence="8">
    <location>
        <begin position="121"/>
        <end position="466"/>
    </location>
</feature>
<evidence type="ECO:0000256" key="6">
    <source>
        <dbReference type="ARBA" id="ARBA00023136"/>
    </source>
</evidence>
<evidence type="ECO:0000256" key="1">
    <source>
        <dbReference type="ARBA" id="ARBA00004651"/>
    </source>
</evidence>
<evidence type="ECO:0000256" key="2">
    <source>
        <dbReference type="ARBA" id="ARBA00006162"/>
    </source>
</evidence>
<name>A0A2I2KKX2_9ACTN</name>